<dbReference type="GO" id="GO:0008441">
    <property type="term" value="F:3'(2'),5'-bisphosphate nucleotidase activity"/>
    <property type="evidence" value="ECO:0007669"/>
    <property type="project" value="UniProtKB-UniRule"/>
</dbReference>
<comment type="caution">
    <text evidence="12">The sequence shown here is derived from an EMBL/GenBank/DDBJ whole genome shotgun (WGS) entry which is preliminary data.</text>
</comment>
<comment type="function">
    <text evidence="11">Converts adenosine 3'-phosphate 5'-phosphosulfate (PAPS) to adenosine 5'-phosphosulfate (APS) and 3'(2')-phosphoadenosine 5'-phosphate (PAP) to AMP.</text>
</comment>
<evidence type="ECO:0000256" key="5">
    <source>
        <dbReference type="ARBA" id="ARBA00022801"/>
    </source>
</evidence>
<dbReference type="OrthoDB" id="411145at2759"/>
<dbReference type="InterPro" id="IPR020550">
    <property type="entry name" value="Inositol_monophosphatase_CS"/>
</dbReference>
<evidence type="ECO:0000256" key="11">
    <source>
        <dbReference type="RuleBase" id="RU368076"/>
    </source>
</evidence>
<comment type="catalytic activity">
    <reaction evidence="9">
        <text>3'-phosphoadenylyl sulfate + H2O = adenosine 5'-phosphosulfate + phosphate</text>
        <dbReference type="Rhea" id="RHEA:77639"/>
        <dbReference type="ChEBI" id="CHEBI:15377"/>
        <dbReference type="ChEBI" id="CHEBI:43474"/>
        <dbReference type="ChEBI" id="CHEBI:58243"/>
        <dbReference type="ChEBI" id="CHEBI:58339"/>
        <dbReference type="EC" id="3.1.3.7"/>
    </reaction>
    <physiologicalReaction direction="left-to-right" evidence="9">
        <dbReference type="Rhea" id="RHEA:77640"/>
    </physiologicalReaction>
</comment>
<dbReference type="Gene3D" id="3.30.540.10">
    <property type="entry name" value="Fructose-1,6-Bisphosphatase, subunit A, domain 1"/>
    <property type="match status" value="1"/>
</dbReference>
<feature type="binding site" evidence="10">
    <location>
        <position position="134"/>
    </location>
    <ligand>
        <name>Mg(2+)</name>
        <dbReference type="ChEBI" id="CHEBI:18420"/>
        <label>1</label>
        <note>catalytic</note>
    </ligand>
</feature>
<evidence type="ECO:0000313" key="13">
    <source>
        <dbReference type="Proteomes" id="UP000761534"/>
    </source>
</evidence>
<keyword evidence="4 10" id="KW-0479">Metal-binding</keyword>
<feature type="binding site" evidence="10">
    <location>
        <position position="136"/>
    </location>
    <ligand>
        <name>Mg(2+)</name>
        <dbReference type="ChEBI" id="CHEBI:18420"/>
        <label>1</label>
        <note>catalytic</note>
    </ligand>
</feature>
<dbReference type="Proteomes" id="UP000761534">
    <property type="component" value="Unassembled WGS sequence"/>
</dbReference>
<dbReference type="PANTHER" id="PTHR43200:SF6">
    <property type="entry name" value="3'(2'),5'-BISPHOSPHATE NUCLEOTIDASE"/>
    <property type="match status" value="1"/>
</dbReference>
<dbReference type="SUPFAM" id="SSF56655">
    <property type="entry name" value="Carbohydrate phosphatase"/>
    <property type="match status" value="1"/>
</dbReference>
<feature type="binding site" evidence="10">
    <location>
        <position position="137"/>
    </location>
    <ligand>
        <name>Mg(2+)</name>
        <dbReference type="ChEBI" id="CHEBI:18420"/>
        <label>1</label>
        <note>catalytic</note>
    </ligand>
</feature>
<dbReference type="EC" id="3.1.3.7" evidence="3 11"/>
<dbReference type="PROSITE" id="PS00629">
    <property type="entry name" value="IMP_1"/>
    <property type="match status" value="1"/>
</dbReference>
<feature type="binding site" evidence="10">
    <location>
        <position position="70"/>
    </location>
    <ligand>
        <name>Mg(2+)</name>
        <dbReference type="ChEBI" id="CHEBI:18420"/>
        <label>1</label>
        <note>catalytic</note>
    </ligand>
</feature>
<dbReference type="CDD" id="cd01517">
    <property type="entry name" value="PAP_phosphatase"/>
    <property type="match status" value="1"/>
</dbReference>
<reference evidence="12" key="1">
    <citation type="journal article" date="2019" name="G3 (Bethesda)">
        <title>Genome Assemblies of Two Rare Opportunistic Yeast Pathogens: Diutina rugosa (syn. Candida rugosa) and Trichomonascus ciferrii (syn. Candida ciferrii).</title>
        <authorList>
            <person name="Mixao V."/>
            <person name="Saus E."/>
            <person name="Hansen A.P."/>
            <person name="Lass-Florl C."/>
            <person name="Gabaldon T."/>
        </authorList>
    </citation>
    <scope>NUCLEOTIDE SEQUENCE</scope>
    <source>
        <strain evidence="12">CBS 4856</strain>
    </source>
</reference>
<dbReference type="GO" id="GO:0046854">
    <property type="term" value="P:phosphatidylinositol phosphate biosynthetic process"/>
    <property type="evidence" value="ECO:0007669"/>
    <property type="project" value="InterPro"/>
</dbReference>
<dbReference type="InterPro" id="IPR006239">
    <property type="entry name" value="DPNP"/>
</dbReference>
<accession>A0A642UL70</accession>
<dbReference type="GO" id="GO:0000103">
    <property type="term" value="P:sulfate assimilation"/>
    <property type="evidence" value="ECO:0007669"/>
    <property type="project" value="TreeGrafter"/>
</dbReference>
<evidence type="ECO:0000256" key="8">
    <source>
        <dbReference type="ARBA" id="ARBA00044479"/>
    </source>
</evidence>
<evidence type="ECO:0000313" key="12">
    <source>
        <dbReference type="EMBL" id="KAA8898857.1"/>
    </source>
</evidence>
<evidence type="ECO:0000256" key="7">
    <source>
        <dbReference type="ARBA" id="ARBA00044466"/>
    </source>
</evidence>
<organism evidence="12 13">
    <name type="scientific">Trichomonascus ciferrii</name>
    <dbReference type="NCBI Taxonomy" id="44093"/>
    <lineage>
        <taxon>Eukaryota</taxon>
        <taxon>Fungi</taxon>
        <taxon>Dikarya</taxon>
        <taxon>Ascomycota</taxon>
        <taxon>Saccharomycotina</taxon>
        <taxon>Dipodascomycetes</taxon>
        <taxon>Dipodascales</taxon>
        <taxon>Trichomonascaceae</taxon>
        <taxon>Trichomonascus</taxon>
        <taxon>Trichomonascus ciferrii complex</taxon>
    </lineage>
</organism>
<dbReference type="AlphaFoldDB" id="A0A642UL70"/>
<dbReference type="InterPro" id="IPR051090">
    <property type="entry name" value="Inositol_monoP_superfamily"/>
</dbReference>
<evidence type="ECO:0000256" key="1">
    <source>
        <dbReference type="ARBA" id="ARBA00001946"/>
    </source>
</evidence>
<evidence type="ECO:0000256" key="10">
    <source>
        <dbReference type="PIRSR" id="PIRSR600760-2"/>
    </source>
</evidence>
<dbReference type="NCBIfam" id="TIGR01330">
    <property type="entry name" value="bisphos_HAL2"/>
    <property type="match status" value="1"/>
</dbReference>
<feature type="binding site" evidence="10">
    <location>
        <position position="275"/>
    </location>
    <ligand>
        <name>Mg(2+)</name>
        <dbReference type="ChEBI" id="CHEBI:18420"/>
        <label>1</label>
        <note>catalytic</note>
    </ligand>
</feature>
<dbReference type="FunFam" id="3.40.190.80:FF:000003">
    <property type="entry name" value="PAP-specific phosphatase HAL2-like"/>
    <property type="match status" value="1"/>
</dbReference>
<dbReference type="PROSITE" id="PS00630">
    <property type="entry name" value="IMP_2"/>
    <property type="match status" value="1"/>
</dbReference>
<evidence type="ECO:0000256" key="9">
    <source>
        <dbReference type="ARBA" id="ARBA00044484"/>
    </source>
</evidence>
<evidence type="ECO:0000256" key="6">
    <source>
        <dbReference type="ARBA" id="ARBA00022842"/>
    </source>
</evidence>
<name>A0A642UL70_9ASCO</name>
<dbReference type="InterPro" id="IPR000760">
    <property type="entry name" value="Inositol_monophosphatase-like"/>
</dbReference>
<dbReference type="PANTHER" id="PTHR43200">
    <property type="entry name" value="PHOSPHATASE"/>
    <property type="match status" value="1"/>
</dbReference>
<comment type="cofactor">
    <cofactor evidence="1 10 11">
        <name>Mg(2+)</name>
        <dbReference type="ChEBI" id="CHEBI:18420"/>
    </cofactor>
</comment>
<evidence type="ECO:0000256" key="2">
    <source>
        <dbReference type="ARBA" id="ARBA00009759"/>
    </source>
</evidence>
<keyword evidence="5 11" id="KW-0378">Hydrolase</keyword>
<protein>
    <recommendedName>
        <fullName evidence="3 11">3'(2'),5'-bisphosphate nucleotidase</fullName>
        <ecNumber evidence="3 11">3.1.3.7</ecNumber>
    </recommendedName>
</protein>
<comment type="similarity">
    <text evidence="2 11">Belongs to the inositol monophosphatase superfamily.</text>
</comment>
<dbReference type="InterPro" id="IPR020583">
    <property type="entry name" value="Inositol_monoP_metal-BS"/>
</dbReference>
<evidence type="ECO:0000256" key="3">
    <source>
        <dbReference type="ARBA" id="ARBA00012633"/>
    </source>
</evidence>
<dbReference type="EMBL" id="SWFS01000535">
    <property type="protein sequence ID" value="KAA8898857.1"/>
    <property type="molecule type" value="Genomic_DNA"/>
</dbReference>
<proteinExistence type="inferred from homology"/>
<evidence type="ECO:0000256" key="4">
    <source>
        <dbReference type="ARBA" id="ARBA00022723"/>
    </source>
</evidence>
<gene>
    <name evidence="12" type="ORF">TRICI_006440</name>
</gene>
<dbReference type="Pfam" id="PF00459">
    <property type="entry name" value="Inositol_P"/>
    <property type="match status" value="1"/>
</dbReference>
<dbReference type="PRINTS" id="PR00377">
    <property type="entry name" value="IMPHPHTASES"/>
</dbReference>
<dbReference type="VEuPathDB" id="FungiDB:TRICI_006440"/>
<dbReference type="GO" id="GO:0046872">
    <property type="term" value="F:metal ion binding"/>
    <property type="evidence" value="ECO:0007669"/>
    <property type="project" value="UniProtKB-UniRule"/>
</dbReference>
<comment type="catalytic activity">
    <reaction evidence="7">
        <text>adenosine 2',5'-bisphosphate + H2O = AMP + phosphate</text>
        <dbReference type="Rhea" id="RHEA:77643"/>
        <dbReference type="ChEBI" id="CHEBI:15377"/>
        <dbReference type="ChEBI" id="CHEBI:43474"/>
        <dbReference type="ChEBI" id="CHEBI:194156"/>
        <dbReference type="ChEBI" id="CHEBI:456215"/>
        <dbReference type="EC" id="3.1.3.7"/>
    </reaction>
    <physiologicalReaction direction="left-to-right" evidence="7">
        <dbReference type="Rhea" id="RHEA:77644"/>
    </physiologicalReaction>
</comment>
<dbReference type="Gene3D" id="3.40.190.80">
    <property type="match status" value="1"/>
</dbReference>
<keyword evidence="6 10" id="KW-0460">Magnesium</keyword>
<sequence>MSDGMFALEKRCAQLAVKRACQLTQSVSRGGSESITKSDSSPVTVGDFGAQALIINAILRAFPHDRVVGEENADKVRADEGLRNQVFSEIERTNQATEQVTSEIGKIHNETEMLDAIDQGSFEGGSQGRIWALDPIDGTKGFLRREQYAVCLALMVNSEVVLGVIGCPNLNGGSLFTAVKGQRATCQPLTGSIGVEERDISFRSISSPEQAVFCESVESGHSSHSANARIAEKLGITAPSVRMDSQAKYCSIAMGQADIYLRLPVNDLYQEKIWDHAAGNILVTEAGGQVSDINGKPLNFGLGRTLSENKGVIASEKSIHQHVLNAVKETLQEQKN</sequence>
<comment type="catalytic activity">
    <reaction evidence="8">
        <text>adenosine 3',5'-bisphosphate + H2O = AMP + phosphate</text>
        <dbReference type="Rhea" id="RHEA:10040"/>
        <dbReference type="ChEBI" id="CHEBI:15377"/>
        <dbReference type="ChEBI" id="CHEBI:43474"/>
        <dbReference type="ChEBI" id="CHEBI:58343"/>
        <dbReference type="ChEBI" id="CHEBI:456215"/>
        <dbReference type="EC" id="3.1.3.7"/>
    </reaction>
    <physiologicalReaction direction="left-to-right" evidence="8">
        <dbReference type="Rhea" id="RHEA:10041"/>
    </physiologicalReaction>
</comment>
<dbReference type="GO" id="GO:0043647">
    <property type="term" value="P:inositol phosphate metabolic process"/>
    <property type="evidence" value="ECO:0007669"/>
    <property type="project" value="UniProtKB-UniRule"/>
</dbReference>
<keyword evidence="13" id="KW-1185">Reference proteome</keyword>